<evidence type="ECO:0000256" key="6">
    <source>
        <dbReference type="ARBA" id="ARBA00023136"/>
    </source>
</evidence>
<dbReference type="EMBL" id="DS113309">
    <property type="protein sequence ID" value="EAY11973.1"/>
    <property type="molecule type" value="Genomic_DNA"/>
</dbReference>
<dbReference type="RefSeq" id="XP_001324196.1">
    <property type="nucleotide sequence ID" value="XM_001324161.1"/>
</dbReference>
<feature type="transmembrane region" description="Helical" evidence="8">
    <location>
        <begin position="175"/>
        <end position="195"/>
    </location>
</feature>
<feature type="transmembrane region" description="Helical" evidence="8">
    <location>
        <begin position="38"/>
        <end position="57"/>
    </location>
</feature>
<evidence type="ECO:0000256" key="7">
    <source>
        <dbReference type="SAM" id="MobiDB-lite"/>
    </source>
</evidence>
<protein>
    <submittedName>
        <fullName evidence="9">Nucleoside transporter family protein</fullName>
    </submittedName>
</protein>
<dbReference type="Pfam" id="PF01733">
    <property type="entry name" value="Nucleoside_tran"/>
    <property type="match status" value="1"/>
</dbReference>
<feature type="transmembrane region" description="Helical" evidence="8">
    <location>
        <begin position="141"/>
        <end position="169"/>
    </location>
</feature>
<evidence type="ECO:0000256" key="3">
    <source>
        <dbReference type="ARBA" id="ARBA00022448"/>
    </source>
</evidence>
<name>A2E5Q3_TRIV3</name>
<feature type="compositionally biased region" description="Basic and acidic residues" evidence="7">
    <location>
        <begin position="7"/>
        <end position="30"/>
    </location>
</feature>
<dbReference type="OrthoDB" id="1856718at2759"/>
<evidence type="ECO:0000256" key="4">
    <source>
        <dbReference type="ARBA" id="ARBA00022692"/>
    </source>
</evidence>
<dbReference type="GO" id="GO:0005886">
    <property type="term" value="C:plasma membrane"/>
    <property type="evidence" value="ECO:0000318"/>
    <property type="project" value="GO_Central"/>
</dbReference>
<comment type="subcellular location">
    <subcellularLocation>
        <location evidence="1">Membrane</location>
        <topology evidence="1">Multi-pass membrane protein</topology>
    </subcellularLocation>
</comment>
<dbReference type="eggNOG" id="KOG1479">
    <property type="taxonomic scope" value="Eukaryota"/>
</dbReference>
<sequence>MNQEDPETMHDLEAEPEKSDEDLSKEMDEKKDDIDSRITIGIQLVFFFIGINILFSYNTFLSGTDFYESITIGQKYTYGSLAKIQRDLPRVLILTSEFCNLCSLPFIERFTLVSRLYFSLTMMAIVQIVIYFYVNFGNPQYYIVYLLAALTSAAQSVMFGSSMGFAGLFGEKTSALANTGVALGGLITSILWVIAKNAFNGSLKKQGLFYLFFSVLVTISTLITFHFFSKTEIGQERLKLAQTSNDFMFRMKRIKGVFLKIWPFVIEGWLHFAITLTFFPSYMFYAGNQHFKEFGDFITAVIFCYNVGDFLGRFITRWFFFPKPKYLWIPHVLRLLFIPLIVVSAEVPKFRSDIYMCVMAFLLAVTTGYFGGLCIVYTATCENLATEEIDLGVFTTVLATNLGVFTGVWLTFLSNNLHEKYSAP</sequence>
<keyword evidence="5 8" id="KW-1133">Transmembrane helix</keyword>
<dbReference type="PANTHER" id="PTHR10332:SF10">
    <property type="entry name" value="EQUILIBRATIVE NUCLEOSIDE TRANSPORTER 4"/>
    <property type="match status" value="1"/>
</dbReference>
<comment type="similarity">
    <text evidence="2">Belongs to the SLC29A/ENT transporter (TC 2.A.57) family.</text>
</comment>
<keyword evidence="4 8" id="KW-0812">Transmembrane</keyword>
<evidence type="ECO:0000256" key="5">
    <source>
        <dbReference type="ARBA" id="ARBA00022989"/>
    </source>
</evidence>
<keyword evidence="10" id="KW-1185">Reference proteome</keyword>
<feature type="transmembrane region" description="Helical" evidence="8">
    <location>
        <begin position="261"/>
        <end position="285"/>
    </location>
</feature>
<evidence type="ECO:0000313" key="9">
    <source>
        <dbReference type="EMBL" id="EAY11973.1"/>
    </source>
</evidence>
<proteinExistence type="inferred from homology"/>
<feature type="transmembrane region" description="Helical" evidence="8">
    <location>
        <begin position="326"/>
        <end position="347"/>
    </location>
</feature>
<dbReference type="AlphaFoldDB" id="A2E5Q3"/>
<dbReference type="OMA" id="TICKWIS"/>
<dbReference type="VEuPathDB" id="TrichDB:TVAG_271560"/>
<dbReference type="STRING" id="5722.A2E5Q3"/>
<organism evidence="9 10">
    <name type="scientific">Trichomonas vaginalis (strain ATCC PRA-98 / G3)</name>
    <dbReference type="NCBI Taxonomy" id="412133"/>
    <lineage>
        <taxon>Eukaryota</taxon>
        <taxon>Metamonada</taxon>
        <taxon>Parabasalia</taxon>
        <taxon>Trichomonadida</taxon>
        <taxon>Trichomonadidae</taxon>
        <taxon>Trichomonas</taxon>
    </lineage>
</organism>
<dbReference type="SMR" id="A2E5Q3"/>
<feature type="transmembrane region" description="Helical" evidence="8">
    <location>
        <begin position="116"/>
        <end position="134"/>
    </location>
</feature>
<dbReference type="PANTHER" id="PTHR10332">
    <property type="entry name" value="EQUILIBRATIVE NUCLEOSIDE TRANSPORTER"/>
    <property type="match status" value="1"/>
</dbReference>
<feature type="transmembrane region" description="Helical" evidence="8">
    <location>
        <begin position="207"/>
        <end position="228"/>
    </location>
</feature>
<dbReference type="InterPro" id="IPR036259">
    <property type="entry name" value="MFS_trans_sf"/>
</dbReference>
<feature type="transmembrane region" description="Helical" evidence="8">
    <location>
        <begin position="297"/>
        <end position="320"/>
    </location>
</feature>
<evidence type="ECO:0000256" key="1">
    <source>
        <dbReference type="ARBA" id="ARBA00004141"/>
    </source>
</evidence>
<dbReference type="Proteomes" id="UP000001542">
    <property type="component" value="Unassembled WGS sequence"/>
</dbReference>
<feature type="transmembrane region" description="Helical" evidence="8">
    <location>
        <begin position="391"/>
        <end position="412"/>
    </location>
</feature>
<dbReference type="GO" id="GO:0005337">
    <property type="term" value="F:nucleoside transmembrane transporter activity"/>
    <property type="evidence" value="ECO:0000318"/>
    <property type="project" value="GO_Central"/>
</dbReference>
<gene>
    <name evidence="9" type="ORF">TVAG_271560</name>
</gene>
<reference evidence="9" key="2">
    <citation type="journal article" date="2007" name="Science">
        <title>Draft genome sequence of the sexually transmitted pathogen Trichomonas vaginalis.</title>
        <authorList>
            <person name="Carlton J.M."/>
            <person name="Hirt R.P."/>
            <person name="Silva J.C."/>
            <person name="Delcher A.L."/>
            <person name="Schatz M."/>
            <person name="Zhao Q."/>
            <person name="Wortman J.R."/>
            <person name="Bidwell S.L."/>
            <person name="Alsmark U.C.M."/>
            <person name="Besteiro S."/>
            <person name="Sicheritz-Ponten T."/>
            <person name="Noel C.J."/>
            <person name="Dacks J.B."/>
            <person name="Foster P.G."/>
            <person name="Simillion C."/>
            <person name="Van de Peer Y."/>
            <person name="Miranda-Saavedra D."/>
            <person name="Barton G.J."/>
            <person name="Westrop G.D."/>
            <person name="Mueller S."/>
            <person name="Dessi D."/>
            <person name="Fiori P.L."/>
            <person name="Ren Q."/>
            <person name="Paulsen I."/>
            <person name="Zhang H."/>
            <person name="Bastida-Corcuera F.D."/>
            <person name="Simoes-Barbosa A."/>
            <person name="Brown M.T."/>
            <person name="Hayes R.D."/>
            <person name="Mukherjee M."/>
            <person name="Okumura C.Y."/>
            <person name="Schneider R."/>
            <person name="Smith A.J."/>
            <person name="Vanacova S."/>
            <person name="Villalvazo M."/>
            <person name="Haas B.J."/>
            <person name="Pertea M."/>
            <person name="Feldblyum T.V."/>
            <person name="Utterback T.R."/>
            <person name="Shu C.L."/>
            <person name="Osoegawa K."/>
            <person name="de Jong P.J."/>
            <person name="Hrdy I."/>
            <person name="Horvathova L."/>
            <person name="Zubacova Z."/>
            <person name="Dolezal P."/>
            <person name="Malik S.B."/>
            <person name="Logsdon J.M. Jr."/>
            <person name="Henze K."/>
            <person name="Gupta A."/>
            <person name="Wang C.C."/>
            <person name="Dunne R.L."/>
            <person name="Upcroft J.A."/>
            <person name="Upcroft P."/>
            <person name="White O."/>
            <person name="Salzberg S.L."/>
            <person name="Tang P."/>
            <person name="Chiu C.-H."/>
            <person name="Lee Y.-S."/>
            <person name="Embley T.M."/>
            <person name="Coombs G.H."/>
            <person name="Mottram J.C."/>
            <person name="Tachezy J."/>
            <person name="Fraser-Liggett C.M."/>
            <person name="Johnson P.J."/>
        </authorList>
    </citation>
    <scope>NUCLEOTIDE SEQUENCE [LARGE SCALE GENOMIC DNA]</scope>
    <source>
        <strain evidence="9">G3</strain>
    </source>
</reference>
<keyword evidence="3" id="KW-0813">Transport</keyword>
<dbReference type="InterPro" id="IPR002259">
    <property type="entry name" value="Eqnu_transpt"/>
</dbReference>
<keyword evidence="6 8" id="KW-0472">Membrane</keyword>
<dbReference type="KEGG" id="tva:4769928"/>
<evidence type="ECO:0000313" key="10">
    <source>
        <dbReference type="Proteomes" id="UP000001542"/>
    </source>
</evidence>
<feature type="region of interest" description="Disordered" evidence="7">
    <location>
        <begin position="1"/>
        <end position="30"/>
    </location>
</feature>
<evidence type="ECO:0000256" key="8">
    <source>
        <dbReference type="SAM" id="Phobius"/>
    </source>
</evidence>
<reference evidence="9" key="1">
    <citation type="submission" date="2006-10" db="EMBL/GenBank/DDBJ databases">
        <authorList>
            <person name="Amadeo P."/>
            <person name="Zhao Q."/>
            <person name="Wortman J."/>
            <person name="Fraser-Liggett C."/>
            <person name="Carlton J."/>
        </authorList>
    </citation>
    <scope>NUCLEOTIDE SEQUENCE</scope>
    <source>
        <strain evidence="9">G3</strain>
    </source>
</reference>
<dbReference type="InParanoid" id="A2E5Q3"/>
<accession>A2E5Q3</accession>
<evidence type="ECO:0000256" key="2">
    <source>
        <dbReference type="ARBA" id="ARBA00007965"/>
    </source>
</evidence>
<feature type="transmembrane region" description="Helical" evidence="8">
    <location>
        <begin position="354"/>
        <end position="379"/>
    </location>
</feature>
<dbReference type="SUPFAM" id="SSF103473">
    <property type="entry name" value="MFS general substrate transporter"/>
    <property type="match status" value="1"/>
</dbReference>
<dbReference type="VEuPathDB" id="TrichDB:TVAGG3_0257470"/>